<protein>
    <submittedName>
        <fullName evidence="1">Uncharacterized protein</fullName>
    </submittedName>
</protein>
<keyword evidence="2" id="KW-1185">Reference proteome</keyword>
<evidence type="ECO:0000313" key="2">
    <source>
        <dbReference type="Proteomes" id="UP000267049"/>
    </source>
</evidence>
<evidence type="ECO:0000313" key="1">
    <source>
        <dbReference type="EMBL" id="RNF85083.1"/>
    </source>
</evidence>
<comment type="caution">
    <text evidence="1">The sequence shown here is derived from an EMBL/GenBank/DDBJ whole genome shotgun (WGS) entry which is preliminary data.</text>
</comment>
<organism evidence="1 2">
    <name type="scientific">Montanilutibacter psychrotolerans</name>
    <dbReference type="NCBI Taxonomy" id="1327343"/>
    <lineage>
        <taxon>Bacteria</taxon>
        <taxon>Pseudomonadati</taxon>
        <taxon>Pseudomonadota</taxon>
        <taxon>Gammaproteobacteria</taxon>
        <taxon>Lysobacterales</taxon>
        <taxon>Lysobacteraceae</taxon>
        <taxon>Montanilutibacter</taxon>
    </lineage>
</organism>
<dbReference type="EMBL" id="RIBS01000002">
    <property type="protein sequence ID" value="RNF85083.1"/>
    <property type="molecule type" value="Genomic_DNA"/>
</dbReference>
<gene>
    <name evidence="1" type="ORF">EER27_04670</name>
</gene>
<sequence>MVKALSGELAPGIGGVVTQVQAQVSTLGWRIDDLLLTAQAAGVPRRLAVSAKGNLQVNAAGLPADFVMRAWDQWRDLQGPFSRVADGLALVTIGTDKAFVPTWREVKNACSGTDAALTLSRIRSNKRQSRVFDSVQKPGGASDEETIELIRRLHVLPTDLQLAHSENETQAVAQCRRLLASGREDEAQSLWKELINVAKEVRLRRETITVPDLLSLLRGQFGLRHHHWWRRLSSYFQPWARAISNTTILAPNGRMGSSASKRFGCVAWRVLERLRIYWMRLLNGFLHAKRPLSPSTLQPF</sequence>
<accession>A0A3M8SW88</accession>
<dbReference type="Proteomes" id="UP000267049">
    <property type="component" value="Unassembled WGS sequence"/>
</dbReference>
<reference evidence="1 2" key="1">
    <citation type="submission" date="2018-11" db="EMBL/GenBank/DDBJ databases">
        <title>Lysobacter cryohumiis sp. nov., isolated from soil in the Tianshan Mountains, Xinjiang, China.</title>
        <authorList>
            <person name="Luo Y."/>
            <person name="Sheng H."/>
        </authorList>
    </citation>
    <scope>NUCLEOTIDE SEQUENCE [LARGE SCALE GENOMIC DNA]</scope>
    <source>
        <strain evidence="1 2">ZS60</strain>
    </source>
</reference>
<name>A0A3M8SW88_9GAMM</name>
<dbReference type="AlphaFoldDB" id="A0A3M8SW88"/>
<proteinExistence type="predicted"/>